<dbReference type="Proteomes" id="UP000321440">
    <property type="component" value="Unassembled WGS sequence"/>
</dbReference>
<evidence type="ECO:0000313" key="2">
    <source>
        <dbReference type="EMBL" id="GEN45445.1"/>
    </source>
</evidence>
<accession>A0A511W2Y7</accession>
<gene>
    <name evidence="2" type="ORF">AHA02nite_12210</name>
</gene>
<dbReference type="EMBL" id="BJYA01000005">
    <property type="protein sequence ID" value="GEN45445.1"/>
    <property type="molecule type" value="Genomic_DNA"/>
</dbReference>
<feature type="transmembrane region" description="Helical" evidence="1">
    <location>
        <begin position="34"/>
        <end position="53"/>
    </location>
</feature>
<evidence type="ECO:0000313" key="3">
    <source>
        <dbReference type="Proteomes" id="UP000321440"/>
    </source>
</evidence>
<sequence>MGLILFVTFLALINIIVVKYTSNTKMMLVTSGFVIMFLIAPITWFVTLVSLGISTGSGIAGGVAGMMFGFITFLNGMYYVFRGALTRQQRENT</sequence>
<keyword evidence="1" id="KW-1133">Transmembrane helix</keyword>
<comment type="caution">
    <text evidence="2">The sequence shown here is derived from an EMBL/GenBank/DDBJ whole genome shotgun (WGS) entry which is preliminary data.</text>
</comment>
<feature type="transmembrane region" description="Helical" evidence="1">
    <location>
        <begin position="59"/>
        <end position="81"/>
    </location>
</feature>
<protein>
    <submittedName>
        <fullName evidence="2">Uncharacterized protein</fullName>
    </submittedName>
</protein>
<organism evidence="2 3">
    <name type="scientific">Alkalibacillus haloalkaliphilus</name>
    <dbReference type="NCBI Taxonomy" id="94136"/>
    <lineage>
        <taxon>Bacteria</taxon>
        <taxon>Bacillati</taxon>
        <taxon>Bacillota</taxon>
        <taxon>Bacilli</taxon>
        <taxon>Bacillales</taxon>
        <taxon>Bacillaceae</taxon>
        <taxon>Alkalibacillus</taxon>
    </lineage>
</organism>
<reference evidence="2 3" key="1">
    <citation type="submission" date="2019-07" db="EMBL/GenBank/DDBJ databases">
        <title>Whole genome shotgun sequence of Alkalibacillus haloalkaliphilus NBRC 103110.</title>
        <authorList>
            <person name="Hosoyama A."/>
            <person name="Uohara A."/>
            <person name="Ohji S."/>
            <person name="Ichikawa N."/>
        </authorList>
    </citation>
    <scope>NUCLEOTIDE SEQUENCE [LARGE SCALE GENOMIC DNA]</scope>
    <source>
        <strain evidence="2 3">NBRC 103110</strain>
    </source>
</reference>
<proteinExistence type="predicted"/>
<dbReference type="AlphaFoldDB" id="A0A511W2Y7"/>
<keyword evidence="3" id="KW-1185">Reference proteome</keyword>
<evidence type="ECO:0000256" key="1">
    <source>
        <dbReference type="SAM" id="Phobius"/>
    </source>
</evidence>
<name>A0A511W2Y7_9BACI</name>
<keyword evidence="1" id="KW-0812">Transmembrane</keyword>
<keyword evidence="1" id="KW-0472">Membrane</keyword>
<feature type="transmembrane region" description="Helical" evidence="1">
    <location>
        <begin position="6"/>
        <end position="22"/>
    </location>
</feature>